<proteinExistence type="predicted"/>
<gene>
    <name evidence="1" type="ORF">BD410DRAFT_435697</name>
</gene>
<dbReference type="EMBL" id="ML170563">
    <property type="protein sequence ID" value="TDL13530.1"/>
    <property type="molecule type" value="Genomic_DNA"/>
</dbReference>
<sequence>MQINIFVTWTSGTMLQTYSMVRDRISSGSTSARDPRTNTKYPGKRLMTITVIVATVSIRPLPLNILPNLIRYFREFQAQTTHFISGYRLSSHSETGICKHFPFRDIIIAIDDNFFDVSQLKVVESFDYCLANSGEFPHSGNLQSVESILLRRMGSVWISGIREICTEGLEVALLYTIEANGILLPPSSPSSRGGGGRRNMSETARLMLE</sequence>
<dbReference type="AlphaFoldDB" id="A0A4Y7PGP5"/>
<reference evidence="1 2" key="1">
    <citation type="submission" date="2018-06" db="EMBL/GenBank/DDBJ databases">
        <title>A transcriptomic atlas of mushroom development highlights an independent origin of complex multicellularity.</title>
        <authorList>
            <consortium name="DOE Joint Genome Institute"/>
            <person name="Krizsan K."/>
            <person name="Almasi E."/>
            <person name="Merenyi Z."/>
            <person name="Sahu N."/>
            <person name="Viragh M."/>
            <person name="Koszo T."/>
            <person name="Mondo S."/>
            <person name="Kiss B."/>
            <person name="Balint B."/>
            <person name="Kues U."/>
            <person name="Barry K."/>
            <person name="Hegedus J.C."/>
            <person name="Henrissat B."/>
            <person name="Johnson J."/>
            <person name="Lipzen A."/>
            <person name="Ohm R."/>
            <person name="Nagy I."/>
            <person name="Pangilinan J."/>
            <person name="Yan J."/>
            <person name="Xiong Y."/>
            <person name="Grigoriev I.V."/>
            <person name="Hibbett D.S."/>
            <person name="Nagy L.G."/>
        </authorList>
    </citation>
    <scope>NUCLEOTIDE SEQUENCE [LARGE SCALE GENOMIC DNA]</scope>
    <source>
        <strain evidence="1 2">SZMC22713</strain>
    </source>
</reference>
<name>A0A4Y7PGP5_9AGAM</name>
<dbReference type="Proteomes" id="UP000294933">
    <property type="component" value="Unassembled WGS sequence"/>
</dbReference>
<accession>A0A4Y7PGP5</accession>
<protein>
    <submittedName>
        <fullName evidence="1">Uncharacterized protein</fullName>
    </submittedName>
</protein>
<dbReference type="VEuPathDB" id="FungiDB:BD410DRAFT_435697"/>
<organism evidence="1 2">
    <name type="scientific">Rickenella mellea</name>
    <dbReference type="NCBI Taxonomy" id="50990"/>
    <lineage>
        <taxon>Eukaryota</taxon>
        <taxon>Fungi</taxon>
        <taxon>Dikarya</taxon>
        <taxon>Basidiomycota</taxon>
        <taxon>Agaricomycotina</taxon>
        <taxon>Agaricomycetes</taxon>
        <taxon>Hymenochaetales</taxon>
        <taxon>Rickenellaceae</taxon>
        <taxon>Rickenella</taxon>
    </lineage>
</organism>
<evidence type="ECO:0000313" key="1">
    <source>
        <dbReference type="EMBL" id="TDL13530.1"/>
    </source>
</evidence>
<evidence type="ECO:0000313" key="2">
    <source>
        <dbReference type="Proteomes" id="UP000294933"/>
    </source>
</evidence>
<keyword evidence="2" id="KW-1185">Reference proteome</keyword>